<evidence type="ECO:0000313" key="1">
    <source>
        <dbReference type="EMBL" id="KHG02499.1"/>
    </source>
</evidence>
<protein>
    <submittedName>
        <fullName evidence="1">Uncharacterized protein</fullName>
    </submittedName>
</protein>
<organism evidence="1 2">
    <name type="scientific">Gossypium arboreum</name>
    <name type="common">Tree cotton</name>
    <name type="synonym">Gossypium nanking</name>
    <dbReference type="NCBI Taxonomy" id="29729"/>
    <lineage>
        <taxon>Eukaryota</taxon>
        <taxon>Viridiplantae</taxon>
        <taxon>Streptophyta</taxon>
        <taxon>Embryophyta</taxon>
        <taxon>Tracheophyta</taxon>
        <taxon>Spermatophyta</taxon>
        <taxon>Magnoliopsida</taxon>
        <taxon>eudicotyledons</taxon>
        <taxon>Gunneridae</taxon>
        <taxon>Pentapetalae</taxon>
        <taxon>rosids</taxon>
        <taxon>malvids</taxon>
        <taxon>Malvales</taxon>
        <taxon>Malvaceae</taxon>
        <taxon>Malvoideae</taxon>
        <taxon>Gossypium</taxon>
    </lineage>
</organism>
<comment type="caution">
    <text evidence="1">The sequence shown here is derived from an EMBL/GenBank/DDBJ whole genome shotgun (WGS) entry which is preliminary data.</text>
</comment>
<dbReference type="Proteomes" id="UP000032142">
    <property type="component" value="Unassembled WGS sequence"/>
</dbReference>
<accession>A0A0B0MSM2</accession>
<proteinExistence type="predicted"/>
<name>A0A0B0MSM2_GOSAR</name>
<dbReference type="EMBL" id="JRRC01270822">
    <property type="protein sequence ID" value="KHG02499.1"/>
    <property type="molecule type" value="Genomic_DNA"/>
</dbReference>
<gene>
    <name evidence="1" type="ORF">F383_39383</name>
</gene>
<reference evidence="2" key="1">
    <citation type="submission" date="2014-09" db="EMBL/GenBank/DDBJ databases">
        <authorList>
            <person name="Mudge J."/>
            <person name="Ramaraj T."/>
            <person name="Lindquist I.E."/>
            <person name="Bharti A.K."/>
            <person name="Sundararajan A."/>
            <person name="Cameron C.T."/>
            <person name="Woodward J.E."/>
            <person name="May G.D."/>
            <person name="Brubaker C."/>
            <person name="Broadhvest J."/>
            <person name="Wilkins T.A."/>
        </authorList>
    </citation>
    <scope>NUCLEOTIDE SEQUENCE</scope>
    <source>
        <strain evidence="2">cv. AKA8401</strain>
    </source>
</reference>
<keyword evidence="2" id="KW-1185">Reference proteome</keyword>
<sequence length="27" mass="3274">MVAWLHMYGSYVHEIRAFELYSDVLNE</sequence>
<dbReference type="AlphaFoldDB" id="A0A0B0MSM2"/>
<evidence type="ECO:0000313" key="2">
    <source>
        <dbReference type="Proteomes" id="UP000032142"/>
    </source>
</evidence>